<name>A0AAW2JF70_SESRA</name>
<reference evidence="1" key="2">
    <citation type="journal article" date="2024" name="Plant">
        <title>Genomic evolution and insights into agronomic trait innovations of Sesamum species.</title>
        <authorList>
            <person name="Miao H."/>
            <person name="Wang L."/>
            <person name="Qu L."/>
            <person name="Liu H."/>
            <person name="Sun Y."/>
            <person name="Le M."/>
            <person name="Wang Q."/>
            <person name="Wei S."/>
            <person name="Zheng Y."/>
            <person name="Lin W."/>
            <person name="Duan Y."/>
            <person name="Cao H."/>
            <person name="Xiong S."/>
            <person name="Wang X."/>
            <person name="Wei L."/>
            <person name="Li C."/>
            <person name="Ma Q."/>
            <person name="Ju M."/>
            <person name="Zhao R."/>
            <person name="Li G."/>
            <person name="Mu C."/>
            <person name="Tian Q."/>
            <person name="Mei H."/>
            <person name="Zhang T."/>
            <person name="Gao T."/>
            <person name="Zhang H."/>
        </authorList>
    </citation>
    <scope>NUCLEOTIDE SEQUENCE</scope>
    <source>
        <strain evidence="1">G02</strain>
    </source>
</reference>
<dbReference type="AlphaFoldDB" id="A0AAW2JF70"/>
<evidence type="ECO:0000313" key="1">
    <source>
        <dbReference type="EMBL" id="KAL0293100.1"/>
    </source>
</evidence>
<protein>
    <submittedName>
        <fullName evidence="1">Uncharacterized protein</fullName>
    </submittedName>
</protein>
<dbReference type="EMBL" id="JACGWJ010000353">
    <property type="protein sequence ID" value="KAL0293100.1"/>
    <property type="molecule type" value="Genomic_DNA"/>
</dbReference>
<accession>A0AAW2JF70</accession>
<proteinExistence type="predicted"/>
<comment type="caution">
    <text evidence="1">The sequence shown here is derived from an EMBL/GenBank/DDBJ whole genome shotgun (WGS) entry which is preliminary data.</text>
</comment>
<organism evidence="1">
    <name type="scientific">Sesamum radiatum</name>
    <name type="common">Black benniseed</name>
    <dbReference type="NCBI Taxonomy" id="300843"/>
    <lineage>
        <taxon>Eukaryota</taxon>
        <taxon>Viridiplantae</taxon>
        <taxon>Streptophyta</taxon>
        <taxon>Embryophyta</taxon>
        <taxon>Tracheophyta</taxon>
        <taxon>Spermatophyta</taxon>
        <taxon>Magnoliopsida</taxon>
        <taxon>eudicotyledons</taxon>
        <taxon>Gunneridae</taxon>
        <taxon>Pentapetalae</taxon>
        <taxon>asterids</taxon>
        <taxon>lamiids</taxon>
        <taxon>Lamiales</taxon>
        <taxon>Pedaliaceae</taxon>
        <taxon>Sesamum</taxon>
    </lineage>
</organism>
<sequence>MLRQRAKLQWLKGGDQCSKVFFRRVATRRANKRIFQISDDDGNEQTEPTIISSIFVDFFQGLLGGDRQIGPLTFDICAHGLGIFSRMTRPGLLFVLSPLMRSKQLL</sequence>
<gene>
    <name evidence="1" type="ORF">Sradi_6956600</name>
</gene>
<reference evidence="1" key="1">
    <citation type="submission" date="2020-06" db="EMBL/GenBank/DDBJ databases">
        <authorList>
            <person name="Li T."/>
            <person name="Hu X."/>
            <person name="Zhang T."/>
            <person name="Song X."/>
            <person name="Zhang H."/>
            <person name="Dai N."/>
            <person name="Sheng W."/>
            <person name="Hou X."/>
            <person name="Wei L."/>
        </authorList>
    </citation>
    <scope>NUCLEOTIDE SEQUENCE</scope>
    <source>
        <strain evidence="1">G02</strain>
        <tissue evidence="1">Leaf</tissue>
    </source>
</reference>